<evidence type="ECO:0000256" key="1">
    <source>
        <dbReference type="SAM" id="Phobius"/>
    </source>
</evidence>
<dbReference type="InterPro" id="IPR036719">
    <property type="entry name" value="Neuro-gated_channel_TM_sf"/>
</dbReference>
<evidence type="ECO:0000313" key="3">
    <source>
        <dbReference type="EMBL" id="KHJ80260.1"/>
    </source>
</evidence>
<evidence type="ECO:0000259" key="2">
    <source>
        <dbReference type="Pfam" id="PF02932"/>
    </source>
</evidence>
<dbReference type="SUPFAM" id="SSF90112">
    <property type="entry name" value="Neurotransmitter-gated ion-channel transmembrane pore"/>
    <property type="match status" value="1"/>
</dbReference>
<name>A0A0B1SAM1_OESDE</name>
<gene>
    <name evidence="3" type="ORF">OESDEN_20068</name>
</gene>
<protein>
    <submittedName>
        <fullName evidence="3">Neurotransmitter-gated ion-channel transmembrane region</fullName>
    </submittedName>
</protein>
<proteinExistence type="predicted"/>
<dbReference type="OrthoDB" id="5975154at2759"/>
<sequence length="207" mass="23569">MTPTTSESIPLLGIFFSSVTLIVAMSTTFTVCVLNVRYRQYANAKMSPLCALRDGDLQSSWNELRSESSSALCLALQSIPGEKLELSRKVGEGLFVPRKCQSSRKRKMERCERYVNRCRELAAEGTPESQLSMLTLDLYVAISRRIGKLRERLDHSVAKRESMEDWKFAALVLDRLCLYMFAVLFVVCTVSIFFMDPVRRAKPHLQL</sequence>
<dbReference type="GO" id="GO:0016020">
    <property type="term" value="C:membrane"/>
    <property type="evidence" value="ECO:0007669"/>
    <property type="project" value="InterPro"/>
</dbReference>
<keyword evidence="1 3" id="KW-0812">Transmembrane</keyword>
<keyword evidence="1" id="KW-0472">Membrane</keyword>
<dbReference type="Gene3D" id="1.20.58.390">
    <property type="entry name" value="Neurotransmitter-gated ion-channel transmembrane domain"/>
    <property type="match status" value="2"/>
</dbReference>
<dbReference type="Proteomes" id="UP000053660">
    <property type="component" value="Unassembled WGS sequence"/>
</dbReference>
<feature type="transmembrane region" description="Helical" evidence="1">
    <location>
        <begin position="176"/>
        <end position="195"/>
    </location>
</feature>
<keyword evidence="4" id="KW-1185">Reference proteome</keyword>
<accession>A0A0B1SAM1</accession>
<feature type="transmembrane region" description="Helical" evidence="1">
    <location>
        <begin position="12"/>
        <end position="36"/>
    </location>
</feature>
<reference evidence="3 4" key="1">
    <citation type="submission" date="2014-03" db="EMBL/GenBank/DDBJ databases">
        <title>Draft genome of the hookworm Oesophagostomum dentatum.</title>
        <authorList>
            <person name="Mitreva M."/>
        </authorList>
    </citation>
    <scope>NUCLEOTIDE SEQUENCE [LARGE SCALE GENOMIC DNA]</scope>
    <source>
        <strain evidence="3 4">OD-Hann</strain>
    </source>
</reference>
<feature type="domain" description="Neurotransmitter-gated ion-channel transmembrane" evidence="2">
    <location>
        <begin position="3"/>
        <end position="193"/>
    </location>
</feature>
<evidence type="ECO:0000313" key="4">
    <source>
        <dbReference type="Proteomes" id="UP000053660"/>
    </source>
</evidence>
<keyword evidence="1" id="KW-1133">Transmembrane helix</keyword>
<dbReference type="EMBL" id="KN601294">
    <property type="protein sequence ID" value="KHJ80260.1"/>
    <property type="molecule type" value="Genomic_DNA"/>
</dbReference>
<dbReference type="Pfam" id="PF02932">
    <property type="entry name" value="Neur_chan_memb"/>
    <property type="match status" value="1"/>
</dbReference>
<dbReference type="InterPro" id="IPR006029">
    <property type="entry name" value="Neurotrans-gated_channel_TM"/>
</dbReference>
<organism evidence="3 4">
    <name type="scientific">Oesophagostomum dentatum</name>
    <name type="common">Nodular worm</name>
    <dbReference type="NCBI Taxonomy" id="61180"/>
    <lineage>
        <taxon>Eukaryota</taxon>
        <taxon>Metazoa</taxon>
        <taxon>Ecdysozoa</taxon>
        <taxon>Nematoda</taxon>
        <taxon>Chromadorea</taxon>
        <taxon>Rhabditida</taxon>
        <taxon>Rhabditina</taxon>
        <taxon>Rhabditomorpha</taxon>
        <taxon>Strongyloidea</taxon>
        <taxon>Strongylidae</taxon>
        <taxon>Oesophagostomum</taxon>
    </lineage>
</organism>
<dbReference type="AlphaFoldDB" id="A0A0B1SAM1"/>
<dbReference type="GO" id="GO:0006811">
    <property type="term" value="P:monoatomic ion transport"/>
    <property type="evidence" value="ECO:0007669"/>
    <property type="project" value="InterPro"/>
</dbReference>
<dbReference type="InterPro" id="IPR038050">
    <property type="entry name" value="Neuro_actylchol_rec"/>
</dbReference>